<evidence type="ECO:0000256" key="5">
    <source>
        <dbReference type="SAM" id="MobiDB-lite"/>
    </source>
</evidence>
<evidence type="ECO:0000313" key="7">
    <source>
        <dbReference type="EMBL" id="RDI65955.1"/>
    </source>
</evidence>
<protein>
    <submittedName>
        <fullName evidence="7">TetR family transcriptional regulator</fullName>
    </submittedName>
</protein>
<name>A0A370I5G4_9NOCA</name>
<dbReference type="SUPFAM" id="SSF46689">
    <property type="entry name" value="Homeodomain-like"/>
    <property type="match status" value="1"/>
</dbReference>
<evidence type="ECO:0000256" key="2">
    <source>
        <dbReference type="ARBA" id="ARBA00023125"/>
    </source>
</evidence>
<dbReference type="SUPFAM" id="SSF48498">
    <property type="entry name" value="Tetracyclin repressor-like, C-terminal domain"/>
    <property type="match status" value="1"/>
</dbReference>
<dbReference type="AlphaFoldDB" id="A0A370I5G4"/>
<dbReference type="InterPro" id="IPR004111">
    <property type="entry name" value="Repressor_TetR_C"/>
</dbReference>
<dbReference type="RefSeq" id="WP_067998186.1">
    <property type="nucleotide sequence ID" value="NZ_QQBC01000005.1"/>
</dbReference>
<feature type="region of interest" description="Disordered" evidence="5">
    <location>
        <begin position="1"/>
        <end position="25"/>
    </location>
</feature>
<dbReference type="EMBL" id="QQBC01000005">
    <property type="protein sequence ID" value="RDI65955.1"/>
    <property type="molecule type" value="Genomic_DNA"/>
</dbReference>
<dbReference type="InterPro" id="IPR009057">
    <property type="entry name" value="Homeodomain-like_sf"/>
</dbReference>
<dbReference type="GO" id="GO:0003700">
    <property type="term" value="F:DNA-binding transcription factor activity"/>
    <property type="evidence" value="ECO:0007669"/>
    <property type="project" value="TreeGrafter"/>
</dbReference>
<dbReference type="PANTHER" id="PTHR30055:SF151">
    <property type="entry name" value="TRANSCRIPTIONAL REGULATORY PROTEIN"/>
    <property type="match status" value="1"/>
</dbReference>
<dbReference type="InterPro" id="IPR023772">
    <property type="entry name" value="DNA-bd_HTH_TetR-type_CS"/>
</dbReference>
<proteinExistence type="predicted"/>
<reference evidence="7 8" key="1">
    <citation type="submission" date="2018-07" db="EMBL/GenBank/DDBJ databases">
        <title>Genomic Encyclopedia of Type Strains, Phase IV (KMG-IV): sequencing the most valuable type-strain genomes for metagenomic binning, comparative biology and taxonomic classification.</title>
        <authorList>
            <person name="Goeker M."/>
        </authorList>
    </citation>
    <scope>NUCLEOTIDE SEQUENCE [LARGE SCALE GENOMIC DNA]</scope>
    <source>
        <strain evidence="7 8">DSM 44290</strain>
    </source>
</reference>
<evidence type="ECO:0000256" key="1">
    <source>
        <dbReference type="ARBA" id="ARBA00023015"/>
    </source>
</evidence>
<dbReference type="InterPro" id="IPR001647">
    <property type="entry name" value="HTH_TetR"/>
</dbReference>
<dbReference type="PROSITE" id="PS50977">
    <property type="entry name" value="HTH_TETR_2"/>
    <property type="match status" value="1"/>
</dbReference>
<dbReference type="Pfam" id="PF00440">
    <property type="entry name" value="TetR_N"/>
    <property type="match status" value="1"/>
</dbReference>
<keyword evidence="3" id="KW-0804">Transcription</keyword>
<dbReference type="Gene3D" id="1.10.10.60">
    <property type="entry name" value="Homeodomain-like"/>
    <property type="match status" value="1"/>
</dbReference>
<dbReference type="Proteomes" id="UP000254869">
    <property type="component" value="Unassembled WGS sequence"/>
</dbReference>
<gene>
    <name evidence="7" type="ORF">DFR76_105274</name>
</gene>
<keyword evidence="1" id="KW-0805">Transcription regulation</keyword>
<dbReference type="InterPro" id="IPR050109">
    <property type="entry name" value="HTH-type_TetR-like_transc_reg"/>
</dbReference>
<evidence type="ECO:0000256" key="4">
    <source>
        <dbReference type="PROSITE-ProRule" id="PRU00335"/>
    </source>
</evidence>
<evidence type="ECO:0000313" key="8">
    <source>
        <dbReference type="Proteomes" id="UP000254869"/>
    </source>
</evidence>
<evidence type="ECO:0000256" key="3">
    <source>
        <dbReference type="ARBA" id="ARBA00023163"/>
    </source>
</evidence>
<dbReference type="Pfam" id="PF02909">
    <property type="entry name" value="TetR_C_1"/>
    <property type="match status" value="1"/>
</dbReference>
<sequence length="243" mass="26673">MVAKAQEIPSVWTRPQRPRRDTPALSREQIVAEAIDLLDSEGFEALSMRRLGTKLNAGATSLYTHVANKDELLELIIDEVLGEITISDAPAPDWRSALLRLGLDIRAGLLRHTWITGVLSTAGLSYLGPNMMRLSEGLLTILETSGFDEELADRATDTILGFIIGSTSTEAAMITTIARSGLDEQEWMQRLMSAGRSASSPYPRTHKRYAAHDAGTAVRDRDADFEFELALILDGLAAHRRAD</sequence>
<organism evidence="7 8">
    <name type="scientific">Nocardia pseudobrasiliensis</name>
    <dbReference type="NCBI Taxonomy" id="45979"/>
    <lineage>
        <taxon>Bacteria</taxon>
        <taxon>Bacillati</taxon>
        <taxon>Actinomycetota</taxon>
        <taxon>Actinomycetes</taxon>
        <taxon>Mycobacteriales</taxon>
        <taxon>Nocardiaceae</taxon>
        <taxon>Nocardia</taxon>
    </lineage>
</organism>
<keyword evidence="8" id="KW-1185">Reference proteome</keyword>
<dbReference type="GO" id="GO:0045892">
    <property type="term" value="P:negative regulation of DNA-templated transcription"/>
    <property type="evidence" value="ECO:0007669"/>
    <property type="project" value="InterPro"/>
</dbReference>
<feature type="DNA-binding region" description="H-T-H motif" evidence="4">
    <location>
        <begin position="47"/>
        <end position="66"/>
    </location>
</feature>
<dbReference type="GO" id="GO:0000976">
    <property type="term" value="F:transcription cis-regulatory region binding"/>
    <property type="evidence" value="ECO:0007669"/>
    <property type="project" value="TreeGrafter"/>
</dbReference>
<accession>A0A370I5G4</accession>
<dbReference type="PROSITE" id="PS01081">
    <property type="entry name" value="HTH_TETR_1"/>
    <property type="match status" value="1"/>
</dbReference>
<comment type="caution">
    <text evidence="7">The sequence shown here is derived from an EMBL/GenBank/DDBJ whole genome shotgun (WGS) entry which is preliminary data.</text>
</comment>
<evidence type="ECO:0000259" key="6">
    <source>
        <dbReference type="PROSITE" id="PS50977"/>
    </source>
</evidence>
<dbReference type="Gene3D" id="1.10.357.10">
    <property type="entry name" value="Tetracycline Repressor, domain 2"/>
    <property type="match status" value="1"/>
</dbReference>
<dbReference type="PANTHER" id="PTHR30055">
    <property type="entry name" value="HTH-TYPE TRANSCRIPTIONAL REGULATOR RUTR"/>
    <property type="match status" value="1"/>
</dbReference>
<dbReference type="STRING" id="1210086.GCA_001613105_03053"/>
<keyword evidence="2 4" id="KW-0238">DNA-binding</keyword>
<feature type="domain" description="HTH tetR-type" evidence="6">
    <location>
        <begin position="24"/>
        <end position="84"/>
    </location>
</feature>
<dbReference type="InterPro" id="IPR036271">
    <property type="entry name" value="Tet_transcr_reg_TetR-rel_C_sf"/>
</dbReference>